<feature type="region of interest" description="Disordered" evidence="1">
    <location>
        <begin position="87"/>
        <end position="125"/>
    </location>
</feature>
<organism evidence="2">
    <name type="scientific">uncultured Dysgonomonas sp</name>
    <dbReference type="NCBI Taxonomy" id="206096"/>
    <lineage>
        <taxon>Bacteria</taxon>
        <taxon>Pseudomonadati</taxon>
        <taxon>Bacteroidota</taxon>
        <taxon>Bacteroidia</taxon>
        <taxon>Bacteroidales</taxon>
        <taxon>Dysgonomonadaceae</taxon>
        <taxon>Dysgonomonas</taxon>
        <taxon>environmental samples</taxon>
    </lineage>
</organism>
<protein>
    <recommendedName>
        <fullName evidence="3">DUF3127 domain-containing protein</fullName>
    </recommendedName>
</protein>
<dbReference type="RefSeq" id="WP_135105361.1">
    <property type="nucleotide sequence ID" value="NZ_CALESN010000128.1"/>
</dbReference>
<dbReference type="AlphaFoldDB" id="A0A212JVQ7"/>
<accession>A0A212JVQ7</accession>
<gene>
    <name evidence="2" type="ORF">KL86DYS2_12436</name>
</gene>
<sequence length="125" mass="13535">MQLTAKLIQVMPVQTGMGKNGEWRKQSIILETDGMYPKKVCVTLWGDKINESVLQVGNILDVSFDIESREYNGNWYTDLRAWKVDPAGAGAPEAPQAGYGAAPQQSAPSTPVDFSSGGDGDDLPF</sequence>
<reference evidence="2" key="1">
    <citation type="submission" date="2016-04" db="EMBL/GenBank/DDBJ databases">
        <authorList>
            <person name="Evans L.H."/>
            <person name="Alamgir A."/>
            <person name="Owens N."/>
            <person name="Weber N.D."/>
            <person name="Virtaneva K."/>
            <person name="Barbian K."/>
            <person name="Babar A."/>
            <person name="Rosenke K."/>
        </authorList>
    </citation>
    <scope>NUCLEOTIDE SEQUENCE</scope>
    <source>
        <strain evidence="2">86-2</strain>
    </source>
</reference>
<feature type="compositionally biased region" description="Low complexity" evidence="1">
    <location>
        <begin position="87"/>
        <end position="108"/>
    </location>
</feature>
<dbReference type="EMBL" id="FLUL01000001">
    <property type="protein sequence ID" value="SBW03438.1"/>
    <property type="molecule type" value="Genomic_DNA"/>
</dbReference>
<evidence type="ECO:0000256" key="1">
    <source>
        <dbReference type="SAM" id="MobiDB-lite"/>
    </source>
</evidence>
<proteinExistence type="predicted"/>
<name>A0A212JVQ7_9BACT</name>
<evidence type="ECO:0000313" key="2">
    <source>
        <dbReference type="EMBL" id="SBW03438.1"/>
    </source>
</evidence>
<evidence type="ECO:0008006" key="3">
    <source>
        <dbReference type="Google" id="ProtNLM"/>
    </source>
</evidence>
<dbReference type="Pfam" id="PF11325">
    <property type="entry name" value="DUF3127"/>
    <property type="match status" value="1"/>
</dbReference>
<dbReference type="InterPro" id="IPR021474">
    <property type="entry name" value="DUF3127"/>
</dbReference>